<proteinExistence type="predicted"/>
<gene>
    <name evidence="3" type="ORF">OMM_15177</name>
</gene>
<sequence>MKQIRLFGLLIAFCMLLFIVYHLYTYSINVEKEDLNGGKFSENLDLLKKDIQGDQAQVTSDHIVNNNKSQNNHSQHLEYSQRQADRQWENTSHAGLKPIKRTDMQTLQRAGITYETILKKHSGNKELDFKKLTSGYDIPDDKWDETLTLYTTIKDPLNEQEKLIKARSLLDMAASK</sequence>
<keyword evidence="2" id="KW-0472">Membrane</keyword>
<accession>A0A1V1NQP0</accession>
<feature type="region of interest" description="Disordered" evidence="1">
    <location>
        <begin position="65"/>
        <end position="84"/>
    </location>
</feature>
<protein>
    <submittedName>
        <fullName evidence="3">Uncharacterized protein</fullName>
    </submittedName>
</protein>
<reference evidence="4" key="1">
    <citation type="submission" date="2012-11" db="EMBL/GenBank/DDBJ databases">
        <authorList>
            <person name="Lucero-Rivera Y.E."/>
            <person name="Tovar-Ramirez D."/>
        </authorList>
    </citation>
    <scope>NUCLEOTIDE SEQUENCE [LARGE SCALE GENOMIC DNA]</scope>
    <source>
        <strain evidence="4">Araruama</strain>
    </source>
</reference>
<evidence type="ECO:0000313" key="3">
    <source>
        <dbReference type="EMBL" id="ETR64890.1"/>
    </source>
</evidence>
<keyword evidence="2" id="KW-1133">Transmembrane helix</keyword>
<dbReference type="AlphaFoldDB" id="A0A1V1NQP0"/>
<dbReference type="Proteomes" id="UP000189670">
    <property type="component" value="Unassembled WGS sequence"/>
</dbReference>
<feature type="non-terminal residue" evidence="3">
    <location>
        <position position="176"/>
    </location>
</feature>
<dbReference type="EMBL" id="ATBP01003493">
    <property type="protein sequence ID" value="ETR64890.1"/>
    <property type="molecule type" value="Genomic_DNA"/>
</dbReference>
<evidence type="ECO:0000256" key="1">
    <source>
        <dbReference type="SAM" id="MobiDB-lite"/>
    </source>
</evidence>
<feature type="transmembrane region" description="Helical" evidence="2">
    <location>
        <begin position="7"/>
        <end position="24"/>
    </location>
</feature>
<comment type="caution">
    <text evidence="3">The sequence shown here is derived from an EMBL/GenBank/DDBJ whole genome shotgun (WGS) entry which is preliminary data.</text>
</comment>
<feature type="compositionally biased region" description="Low complexity" evidence="1">
    <location>
        <begin position="65"/>
        <end position="74"/>
    </location>
</feature>
<evidence type="ECO:0000256" key="2">
    <source>
        <dbReference type="SAM" id="Phobius"/>
    </source>
</evidence>
<organism evidence="3 4">
    <name type="scientific">Candidatus Magnetoglobus multicellularis str. Araruama</name>
    <dbReference type="NCBI Taxonomy" id="890399"/>
    <lineage>
        <taxon>Bacteria</taxon>
        <taxon>Pseudomonadati</taxon>
        <taxon>Thermodesulfobacteriota</taxon>
        <taxon>Desulfobacteria</taxon>
        <taxon>Desulfobacterales</taxon>
        <taxon>Desulfobacteraceae</taxon>
        <taxon>Candidatus Magnetoglobus</taxon>
    </lineage>
</organism>
<evidence type="ECO:0000313" key="4">
    <source>
        <dbReference type="Proteomes" id="UP000189670"/>
    </source>
</evidence>
<name>A0A1V1NQP0_9BACT</name>
<keyword evidence="2" id="KW-0812">Transmembrane</keyword>